<proteinExistence type="predicted"/>
<comment type="caution">
    <text evidence="1">The sequence shown here is derived from an EMBL/GenBank/DDBJ whole genome shotgun (WGS) entry which is preliminary data.</text>
</comment>
<reference evidence="1 2" key="1">
    <citation type="journal article" date="2021" name="Appl. Environ. Microbiol.">
        <title>Genetic linkage and physical mapping for an oyster mushroom Pleurotus cornucopiae and QTL analysis for the trait cap color.</title>
        <authorList>
            <person name="Zhang Y."/>
            <person name="Gao W."/>
            <person name="Sonnenberg A."/>
            <person name="Chen Q."/>
            <person name="Zhang J."/>
            <person name="Huang C."/>
        </authorList>
    </citation>
    <scope>NUCLEOTIDE SEQUENCE [LARGE SCALE GENOMIC DNA]</scope>
    <source>
        <strain evidence="1">CCMSSC00406</strain>
    </source>
</reference>
<protein>
    <submittedName>
        <fullName evidence="1">Uncharacterized protein</fullName>
    </submittedName>
</protein>
<sequence length="799" mass="90831">MTELFIVAQLYSKRLNERERIVRITEDALTSETVKDSMSVTLGYPVECLSHWIIVRGPHKSTKLDRNHITVRGYVCEDHAITAHLYLNDNGEFDQHVAYPDGKIIDAKLARVRRIRNNGQSARTKQLHAKKAREKAATDAVLRKRRAWDYGIQMLMYSLDSSKGADMMRSFVTTPKHPTRCSVNANQAVPGPETRVPQALGPLPPLPPPDLDEEDIFHGYLSDISELDDLESDTGHTADDEDDEQQPTTVISEQSNSVADSPAHPANPASEDQFPVRSAPPLKRRKLEVPVRVAKARAREERRTKLERALSDVTNIIKSQRRVFHAGNAGLEAYRVRAIQSHLRMMLHNGRRTMDASQRAAESHGFTAKYGGRQVRVWVKEWVENRALPKSRRGCHRKSFSLLSNPEICAELRSYVRSNKWAMDPAKLAAFSQNTMVPEAAKEYLHRIVDTEMPKGLKQYMEVELFPRIHLKVGKGVSLCTARRWLRKEGFDYIEHCKGLYYDGHERPDVVEYRQNEFLPLMEEYQRRLVGYVVGDVNTEAAKPQCNCVETRLVLLAHDEMTAQANDGKKRSWVLEGEQPLKKKGVGRGLHQSDVICSTFGWLPEASQTLEYGKNYEGYWTGELFVKQLVEKIIPTFEKYHGAGYKALILVDNSQGHSAYAADALLATRMNMRPGGKQARLKDGWFMRDGVKVAQKMIFPADHPNFPDQPKGMKQVLLERGLWRDGLHMQCKPKCLSGAQNCCAKRILELQPDFKAQKSLVQEVIEAAGHECIFLPKFHCELNFIEFFWGEHAEGAQIC</sequence>
<dbReference type="EMBL" id="WQMT02000010">
    <property type="protein sequence ID" value="KAG9218005.1"/>
    <property type="molecule type" value="Genomic_DNA"/>
</dbReference>
<gene>
    <name evidence="1" type="ORF">CCMSSC00406_0010422</name>
</gene>
<organism evidence="1 2">
    <name type="scientific">Pleurotus cornucopiae</name>
    <name type="common">Cornucopia mushroom</name>
    <dbReference type="NCBI Taxonomy" id="5321"/>
    <lineage>
        <taxon>Eukaryota</taxon>
        <taxon>Fungi</taxon>
        <taxon>Dikarya</taxon>
        <taxon>Basidiomycota</taxon>
        <taxon>Agaricomycotina</taxon>
        <taxon>Agaricomycetes</taxon>
        <taxon>Agaricomycetidae</taxon>
        <taxon>Agaricales</taxon>
        <taxon>Pleurotineae</taxon>
        <taxon>Pleurotaceae</taxon>
        <taxon>Pleurotus</taxon>
    </lineage>
</organism>
<accession>A0ACB7IJ88</accession>
<evidence type="ECO:0000313" key="1">
    <source>
        <dbReference type="EMBL" id="KAG9218005.1"/>
    </source>
</evidence>
<keyword evidence="2" id="KW-1185">Reference proteome</keyword>
<dbReference type="Proteomes" id="UP000824881">
    <property type="component" value="Unassembled WGS sequence"/>
</dbReference>
<name>A0ACB7IJ88_PLECO</name>
<evidence type="ECO:0000313" key="2">
    <source>
        <dbReference type="Proteomes" id="UP000824881"/>
    </source>
</evidence>